<evidence type="ECO:0000256" key="6">
    <source>
        <dbReference type="PIRSR" id="PIRSR004869-50"/>
    </source>
</evidence>
<dbReference type="Gene3D" id="3.20.20.70">
    <property type="entry name" value="Aldolase class I"/>
    <property type="match status" value="1"/>
</dbReference>
<keyword evidence="2 6" id="KW-0949">S-adenosyl-L-methionine</keyword>
<dbReference type="NCBIfam" id="TIGR04337">
    <property type="entry name" value="AmmeMemoSam_rS"/>
    <property type="match status" value="1"/>
</dbReference>
<dbReference type="GO" id="GO:0003824">
    <property type="term" value="F:catalytic activity"/>
    <property type="evidence" value="ECO:0007669"/>
    <property type="project" value="InterPro"/>
</dbReference>
<evidence type="ECO:0000256" key="4">
    <source>
        <dbReference type="ARBA" id="ARBA00023004"/>
    </source>
</evidence>
<accession>A9A760</accession>
<evidence type="ECO:0000256" key="1">
    <source>
        <dbReference type="ARBA" id="ARBA00022485"/>
    </source>
</evidence>
<dbReference type="STRING" id="444158.MmarC6_0348"/>
<dbReference type="GO" id="GO:0051539">
    <property type="term" value="F:4 iron, 4 sulfur cluster binding"/>
    <property type="evidence" value="ECO:0007669"/>
    <property type="project" value="UniProtKB-KW"/>
</dbReference>
<evidence type="ECO:0000259" key="7">
    <source>
        <dbReference type="PROSITE" id="PS51918"/>
    </source>
</evidence>
<evidence type="ECO:0000313" key="8">
    <source>
        <dbReference type="EMBL" id="ABX01169.1"/>
    </source>
</evidence>
<dbReference type="InterPro" id="IPR058240">
    <property type="entry name" value="rSAM_sf"/>
</dbReference>
<keyword evidence="1" id="KW-0004">4Fe-4S</keyword>
<dbReference type="InterPro" id="IPR034457">
    <property type="entry name" value="Organic_radical-activating"/>
</dbReference>
<dbReference type="GO" id="GO:0046872">
    <property type="term" value="F:metal ion binding"/>
    <property type="evidence" value="ECO:0007669"/>
    <property type="project" value="UniProtKB-KW"/>
</dbReference>
<dbReference type="KEGG" id="mmx:MmarC6_0348"/>
<proteinExistence type="predicted"/>
<dbReference type="SFLD" id="SFLDG01101">
    <property type="entry name" value="Uncharacterised_Radical_SAM_Su"/>
    <property type="match status" value="1"/>
</dbReference>
<evidence type="ECO:0000256" key="2">
    <source>
        <dbReference type="ARBA" id="ARBA00022691"/>
    </source>
</evidence>
<name>A9A760_METM6</name>
<keyword evidence="4 6" id="KW-0408">Iron</keyword>
<dbReference type="SFLD" id="SFLDS00029">
    <property type="entry name" value="Radical_SAM"/>
    <property type="match status" value="1"/>
</dbReference>
<dbReference type="PROSITE" id="PS51918">
    <property type="entry name" value="RADICAL_SAM"/>
    <property type="match status" value="1"/>
</dbReference>
<feature type="binding site" evidence="6">
    <location>
        <position position="90"/>
    </location>
    <ligand>
        <name>[4Fe-4S] cluster</name>
        <dbReference type="ChEBI" id="CHEBI:49883"/>
        <note>4Fe-4S-S-AdoMet</note>
    </ligand>
</feature>
<keyword evidence="5 6" id="KW-0411">Iron-sulfur</keyword>
<dbReference type="CDD" id="cd01335">
    <property type="entry name" value="Radical_SAM"/>
    <property type="match status" value="1"/>
</dbReference>
<dbReference type="EMBL" id="CP000867">
    <property type="protein sequence ID" value="ABX01169.1"/>
    <property type="molecule type" value="Genomic_DNA"/>
</dbReference>
<keyword evidence="3 6" id="KW-0479">Metal-binding</keyword>
<evidence type="ECO:0000256" key="5">
    <source>
        <dbReference type="ARBA" id="ARBA00023014"/>
    </source>
</evidence>
<dbReference type="PANTHER" id="PTHR30352:SF5">
    <property type="entry name" value="PYRUVATE FORMATE-LYASE 1-ACTIVATING ENZYME"/>
    <property type="match status" value="1"/>
</dbReference>
<gene>
    <name evidence="8" type="ordered locus">MmarC6_0348</name>
</gene>
<dbReference type="InterPro" id="IPR027596">
    <property type="entry name" value="AmmeMemoSam_rS"/>
</dbReference>
<evidence type="ECO:0000256" key="3">
    <source>
        <dbReference type="ARBA" id="ARBA00022723"/>
    </source>
</evidence>
<dbReference type="InterPro" id="IPR007197">
    <property type="entry name" value="rSAM"/>
</dbReference>
<dbReference type="PhylomeDB" id="A9A760"/>
<feature type="domain" description="Radical SAM core" evidence="7">
    <location>
        <begin position="69"/>
        <end position="283"/>
    </location>
</feature>
<organism evidence="8">
    <name type="scientific">Methanococcus maripaludis (strain C6 / ATCC BAA-1332)</name>
    <dbReference type="NCBI Taxonomy" id="444158"/>
    <lineage>
        <taxon>Archaea</taxon>
        <taxon>Methanobacteriati</taxon>
        <taxon>Methanobacteriota</taxon>
        <taxon>Methanomada group</taxon>
        <taxon>Methanococci</taxon>
        <taxon>Methanococcales</taxon>
        <taxon>Methanococcaceae</taxon>
        <taxon>Methanococcus</taxon>
    </lineage>
</organism>
<dbReference type="AlphaFoldDB" id="A9A760"/>
<comment type="cofactor">
    <cofactor evidence="6">
        <name>[4Fe-4S] cluster</name>
        <dbReference type="ChEBI" id="CHEBI:49883"/>
    </cofactor>
    <text evidence="6">Binds 1 [4Fe-4S] cluster. The cluster is coordinated with 3 cysteines and an exchangeable S-adenosyl-L-methionine.</text>
</comment>
<protein>
    <submittedName>
        <fullName evidence="8">Radical SAM domain protein</fullName>
    </submittedName>
</protein>
<dbReference type="OrthoDB" id="5682at2157"/>
<feature type="binding site" evidence="6">
    <location>
        <position position="87"/>
    </location>
    <ligand>
        <name>[4Fe-4S] cluster</name>
        <dbReference type="ChEBI" id="CHEBI:49883"/>
        <note>4Fe-4S-S-AdoMet</note>
    </ligand>
</feature>
<dbReference type="SUPFAM" id="SSF102114">
    <property type="entry name" value="Radical SAM enzymes"/>
    <property type="match status" value="1"/>
</dbReference>
<dbReference type="PIRSF" id="PIRSF004869">
    <property type="entry name" value="PflX_prd"/>
    <property type="match status" value="1"/>
</dbReference>
<reference evidence="8" key="1">
    <citation type="submission" date="2007-10" db="EMBL/GenBank/DDBJ databases">
        <title>Complete sequence of Methanococcus maripaludis C6.</title>
        <authorList>
            <consortium name="US DOE Joint Genome Institute"/>
            <person name="Copeland A."/>
            <person name="Lucas S."/>
            <person name="Lapidus A."/>
            <person name="Barry K."/>
            <person name="Glavina del Rio T."/>
            <person name="Dalin E."/>
            <person name="Tice H."/>
            <person name="Pitluck S."/>
            <person name="Clum A."/>
            <person name="Schmutz J."/>
            <person name="Larimer F."/>
            <person name="Land M."/>
            <person name="Hauser L."/>
            <person name="Kyrpides N."/>
            <person name="Mikhailova N."/>
            <person name="Sieprawska-Lupa M."/>
            <person name="Whitman W.B."/>
            <person name="Richardson P."/>
        </authorList>
    </citation>
    <scope>NUCLEOTIDE SEQUENCE [LARGE SCALE GENOMIC DNA]</scope>
    <source>
        <strain evidence="8">C6</strain>
    </source>
</reference>
<dbReference type="PANTHER" id="PTHR30352">
    <property type="entry name" value="PYRUVATE FORMATE-LYASE-ACTIVATING ENZYME"/>
    <property type="match status" value="1"/>
</dbReference>
<dbReference type="InterPro" id="IPR016431">
    <property type="entry name" value="Pyrv-formate_lyase-activ_prd"/>
</dbReference>
<sequence>MLKEALFYENLENCKIKCNICPRHCIISPGKRGVCGGRENIDCSLYAVNYGKICATAIDPIEKKPLFNYKPGTSVFSIATAGCNFKCKHCQNWEISQSLPEEVPFSELTPEDVVELAKNYLCEGIAYTYTEPTIFYEFMQETAKLARKHDLFNVMVTNGYIEKEPLKKLEIDAMNIDIKGNSEFYKKICLAELEPVLETCKLAKKLGIHVEITNLIVPTYNDNPKDIEFIINFVKDELGADTPLHFTAFYPHYKLTSVPSTSMDTIKKAREMALNAGLHYVYAGNVPFSAGYNTYCPDCKSVVVDRFGYQKPELHLDKSSKTPKCPKCGRELDLIL</sequence>
<feature type="binding site" evidence="6">
    <location>
        <position position="83"/>
    </location>
    <ligand>
        <name>[4Fe-4S] cluster</name>
        <dbReference type="ChEBI" id="CHEBI:49883"/>
        <note>4Fe-4S-S-AdoMet</note>
    </ligand>
</feature>
<dbReference type="Pfam" id="PF04055">
    <property type="entry name" value="Radical_SAM"/>
    <property type="match status" value="1"/>
</dbReference>
<dbReference type="eggNOG" id="arCOG00946">
    <property type="taxonomic scope" value="Archaea"/>
</dbReference>
<dbReference type="InterPro" id="IPR013785">
    <property type="entry name" value="Aldolase_TIM"/>
</dbReference>
<dbReference type="HOGENOM" id="CLU_044176_1_0_2"/>